<accession>A0A8S0W5R9</accession>
<evidence type="ECO:0000313" key="5">
    <source>
        <dbReference type="EMBL" id="CEJ07167.1"/>
    </source>
</evidence>
<organism evidence="4">
    <name type="scientific">Acididesulfobacillus acetoxydans</name>
    <dbReference type="NCBI Taxonomy" id="1561005"/>
    <lineage>
        <taxon>Bacteria</taxon>
        <taxon>Bacillati</taxon>
        <taxon>Bacillota</taxon>
        <taxon>Clostridia</taxon>
        <taxon>Eubacteriales</taxon>
        <taxon>Peptococcaceae</taxon>
        <taxon>Acididesulfobacillus</taxon>
    </lineage>
</organism>
<dbReference type="EC" id="2.1.1.250" evidence="4 5"/>
<name>A0A8S0W5R9_9FIRM</name>
<keyword evidence="6" id="KW-1185">Reference proteome</keyword>
<proteinExistence type="inferred from homology"/>
<evidence type="ECO:0000256" key="2">
    <source>
        <dbReference type="ARBA" id="ARBA00022603"/>
    </source>
</evidence>
<dbReference type="EMBL" id="CDGJ01000040">
    <property type="protein sequence ID" value="CEJ07167.1"/>
    <property type="molecule type" value="Genomic_DNA"/>
</dbReference>
<dbReference type="GO" id="GO:0032259">
    <property type="term" value="P:methylation"/>
    <property type="evidence" value="ECO:0007669"/>
    <property type="project" value="UniProtKB-KW"/>
</dbReference>
<dbReference type="AlphaFoldDB" id="A0A8S0W5R9"/>
<comment type="similarity">
    <text evidence="1">Belongs to the trimethylamine methyltransferase family.</text>
</comment>
<reference evidence="5" key="1">
    <citation type="submission" date="2014-11" db="EMBL/GenBank/DDBJ databases">
        <authorList>
            <person name="Hornung B.V."/>
        </authorList>
    </citation>
    <scope>NUCLEOTIDE SEQUENCE</scope>
    <source>
        <strain evidence="5">INE</strain>
    </source>
</reference>
<evidence type="ECO:0000313" key="6">
    <source>
        <dbReference type="Proteomes" id="UP001071230"/>
    </source>
</evidence>
<evidence type="ECO:0000313" key="4">
    <source>
        <dbReference type="EMBL" id="CAA7603418.1"/>
    </source>
</evidence>
<keyword evidence="3 4" id="KW-0808">Transferase</keyword>
<dbReference type="Proteomes" id="UP000836597">
    <property type="component" value="Chromosome"/>
</dbReference>
<dbReference type="Proteomes" id="UP001071230">
    <property type="component" value="Unassembled WGS sequence"/>
</dbReference>
<protein>
    <submittedName>
        <fullName evidence="5">Trimethylamine methyltransferase MttB</fullName>
        <ecNumber evidence="4 5">2.1.1.250</ecNumber>
    </submittedName>
    <submittedName>
        <fullName evidence="4">Trimethylamine-corrinoid protein Co-methyltransferase</fullName>
    </submittedName>
</protein>
<dbReference type="InterPro" id="IPR010426">
    <property type="entry name" value="MTTB_MeTrfase"/>
</dbReference>
<dbReference type="Gene3D" id="3.20.20.480">
    <property type="entry name" value="Trimethylamine methyltransferase-like"/>
    <property type="match status" value="1"/>
</dbReference>
<keyword evidence="2 4" id="KW-0489">Methyltransferase</keyword>
<sequence length="327" mass="34903">MRTATQAGVAELAGFGLNVFSQEELYAIHCATLEVLEHTGLKVRCKEALEIFAKGGARVDFETGVVKIPQYVVEEAIRSAPRTLLLAGRNPKNDIVLDGKRVGFINFGEGISIIDPYTRDYRPTTKQDVANITRFCDAMDEMDAILRPVAPHDVPAKVAVVHNAEVIFNNTTKHVFIGVEGGRNFKKVLKMAAAIVGGEEKLRERPIFSCNICPTSPLQLVDHAAEVIIEGARAGIAVNMLSMAMSGATAPITLAGSLVTHNAEVLGSIVLSQLTCKGAPVLYGSSTTIMDMRTATAPVGSPELGMINAGVAKLAQYYLLPSWVAGG</sequence>
<dbReference type="GO" id="GO:0015948">
    <property type="term" value="P:methanogenesis"/>
    <property type="evidence" value="ECO:0007669"/>
    <property type="project" value="InterPro"/>
</dbReference>
<dbReference type="KEGG" id="aacx:DEACI_4241"/>
<reference evidence="4" key="2">
    <citation type="submission" date="2020-01" db="EMBL/GenBank/DDBJ databases">
        <authorList>
            <person name="Hornung B."/>
        </authorList>
    </citation>
    <scope>NUCLEOTIDE SEQUENCE</scope>
    <source>
        <strain evidence="4">PacBioINE</strain>
    </source>
</reference>
<dbReference type="InterPro" id="IPR038601">
    <property type="entry name" value="MttB-like_sf"/>
</dbReference>
<dbReference type="GO" id="GO:0043834">
    <property type="term" value="F:trimethylamine methyltransferase activity"/>
    <property type="evidence" value="ECO:0007669"/>
    <property type="project" value="UniProtKB-EC"/>
</dbReference>
<dbReference type="EMBL" id="LR746496">
    <property type="protein sequence ID" value="CAA7603418.1"/>
    <property type="molecule type" value="Genomic_DNA"/>
</dbReference>
<evidence type="ECO:0000256" key="1">
    <source>
        <dbReference type="ARBA" id="ARBA00007137"/>
    </source>
</evidence>
<gene>
    <name evidence="5" type="ORF">DEACI_1625</name>
    <name evidence="4" type="ORF">DEACI_4241</name>
</gene>
<evidence type="ECO:0000256" key="3">
    <source>
        <dbReference type="ARBA" id="ARBA00022679"/>
    </source>
</evidence>
<dbReference type="Pfam" id="PF06253">
    <property type="entry name" value="MTTB"/>
    <property type="match status" value="1"/>
</dbReference>